<protein>
    <submittedName>
        <fullName evidence="2">Fructosamine-3-kinase</fullName>
    </submittedName>
</protein>
<dbReference type="PANTHER" id="PTHR12149:SF8">
    <property type="entry name" value="PROTEIN-RIBULOSAMINE 3-KINASE"/>
    <property type="match status" value="1"/>
</dbReference>
<proteinExistence type="inferred from homology"/>
<accession>A0A1H9NZ18</accession>
<evidence type="ECO:0000256" key="1">
    <source>
        <dbReference type="PIRNR" id="PIRNR006221"/>
    </source>
</evidence>
<dbReference type="AlphaFoldDB" id="A0A1H9NZ18"/>
<dbReference type="SUPFAM" id="SSF56112">
    <property type="entry name" value="Protein kinase-like (PK-like)"/>
    <property type="match status" value="1"/>
</dbReference>
<dbReference type="Proteomes" id="UP000198571">
    <property type="component" value="Unassembled WGS sequence"/>
</dbReference>
<keyword evidence="1 2" id="KW-0418">Kinase</keyword>
<dbReference type="OrthoDB" id="5291879at2"/>
<dbReference type="InterPro" id="IPR011009">
    <property type="entry name" value="Kinase-like_dom_sf"/>
</dbReference>
<keyword evidence="3" id="KW-1185">Reference proteome</keyword>
<evidence type="ECO:0000313" key="3">
    <source>
        <dbReference type="Proteomes" id="UP000198571"/>
    </source>
</evidence>
<organism evidence="2 3">
    <name type="scientific">Salipaludibacillus aurantiacus</name>
    <dbReference type="NCBI Taxonomy" id="1601833"/>
    <lineage>
        <taxon>Bacteria</taxon>
        <taxon>Bacillati</taxon>
        <taxon>Bacillota</taxon>
        <taxon>Bacilli</taxon>
        <taxon>Bacillales</taxon>
        <taxon>Bacillaceae</taxon>
    </lineage>
</organism>
<dbReference type="InterPro" id="IPR016477">
    <property type="entry name" value="Fructo-/Ketosamine-3-kinase"/>
</dbReference>
<reference evidence="3" key="1">
    <citation type="submission" date="2016-10" db="EMBL/GenBank/DDBJ databases">
        <authorList>
            <person name="Varghese N."/>
            <person name="Submissions S."/>
        </authorList>
    </citation>
    <scope>NUCLEOTIDE SEQUENCE [LARGE SCALE GENOMIC DNA]</scope>
    <source>
        <strain evidence="3">S9</strain>
    </source>
</reference>
<dbReference type="PIRSF" id="PIRSF006221">
    <property type="entry name" value="Ketosamine-3-kinase"/>
    <property type="match status" value="1"/>
</dbReference>
<comment type="similarity">
    <text evidence="1">Belongs to the fructosamine kinase family.</text>
</comment>
<sequence>MTEVSWIKEALKQTGLNSGLLNVQPVSGGDINESYHITTQTHELFIKTHRSMPADFFNIEAEGLRLLGKANEVYTPKVFGVFTTESPERHGLVMEWIEDGKAPGRGDQLLGNSIANLHEMTHTSFGYSKLTYIGEIPQQNGWWTDWCTYYKRKRLRSQAEIAEKNGLLPAIRKKRVEKLLERLDEWIPGSDITPRLLHGDLWSGNWMTSSGGDIYLIDPSVFYGHHEMELAFTELFGGFSNNFYDAYKDRLPVDSEYNNRKPLYQLFYLFVHLNMFGEMYGSQVDFILKRYTG</sequence>
<evidence type="ECO:0000313" key="2">
    <source>
        <dbReference type="EMBL" id="SER41190.1"/>
    </source>
</evidence>
<keyword evidence="1" id="KW-0808">Transferase</keyword>
<dbReference type="GO" id="GO:0016301">
    <property type="term" value="F:kinase activity"/>
    <property type="evidence" value="ECO:0007669"/>
    <property type="project" value="UniProtKB-UniRule"/>
</dbReference>
<name>A0A1H9NZ18_9BACI</name>
<dbReference type="RefSeq" id="WP_093047028.1">
    <property type="nucleotide sequence ID" value="NZ_FOGT01000001.1"/>
</dbReference>
<dbReference type="STRING" id="1601833.SAMN05518684_10172"/>
<gene>
    <name evidence="2" type="ORF">SAMN05518684_10172</name>
</gene>
<dbReference type="EMBL" id="FOGT01000001">
    <property type="protein sequence ID" value="SER41190.1"/>
    <property type="molecule type" value="Genomic_DNA"/>
</dbReference>
<dbReference type="Gene3D" id="3.90.1200.10">
    <property type="match status" value="1"/>
</dbReference>
<dbReference type="Gene3D" id="3.30.200.20">
    <property type="entry name" value="Phosphorylase Kinase, domain 1"/>
    <property type="match status" value="1"/>
</dbReference>
<dbReference type="PANTHER" id="PTHR12149">
    <property type="entry name" value="FRUCTOSAMINE 3 KINASE-RELATED PROTEIN"/>
    <property type="match status" value="1"/>
</dbReference>
<dbReference type="Pfam" id="PF03881">
    <property type="entry name" value="Fructosamin_kin"/>
    <property type="match status" value="1"/>
</dbReference>